<name>A0A918UWR5_9BACT</name>
<keyword evidence="1" id="KW-0472">Membrane</keyword>
<protein>
    <submittedName>
        <fullName evidence="2">Uncharacterized protein</fullName>
    </submittedName>
</protein>
<accession>A0A918UWR5</accession>
<reference evidence="2" key="2">
    <citation type="submission" date="2020-09" db="EMBL/GenBank/DDBJ databases">
        <authorList>
            <person name="Sun Q."/>
            <person name="Kim S."/>
        </authorList>
    </citation>
    <scope>NUCLEOTIDE SEQUENCE</scope>
    <source>
        <strain evidence="2">KCTC 12368</strain>
    </source>
</reference>
<sequence>MSVYSKYEPLYLFSMLVSITISPLSRAFFRPFFNVNTFNHLKPFGTMRKNEGGKMEAEIVKVCF</sequence>
<evidence type="ECO:0000256" key="1">
    <source>
        <dbReference type="SAM" id="Phobius"/>
    </source>
</evidence>
<keyword evidence="1" id="KW-0812">Transmembrane</keyword>
<organism evidence="2 3">
    <name type="scientific">Echinicola pacifica</name>
    <dbReference type="NCBI Taxonomy" id="346377"/>
    <lineage>
        <taxon>Bacteria</taxon>
        <taxon>Pseudomonadati</taxon>
        <taxon>Bacteroidota</taxon>
        <taxon>Cytophagia</taxon>
        <taxon>Cytophagales</taxon>
        <taxon>Cyclobacteriaceae</taxon>
        <taxon>Echinicola</taxon>
    </lineage>
</organism>
<reference evidence="2" key="1">
    <citation type="journal article" date="2014" name="Int. J. Syst. Evol. Microbiol.">
        <title>Complete genome sequence of Corynebacterium casei LMG S-19264T (=DSM 44701T), isolated from a smear-ripened cheese.</title>
        <authorList>
            <consortium name="US DOE Joint Genome Institute (JGI-PGF)"/>
            <person name="Walter F."/>
            <person name="Albersmeier A."/>
            <person name="Kalinowski J."/>
            <person name="Ruckert C."/>
        </authorList>
    </citation>
    <scope>NUCLEOTIDE SEQUENCE</scope>
    <source>
        <strain evidence="2">KCTC 12368</strain>
    </source>
</reference>
<dbReference type="Proteomes" id="UP000619457">
    <property type="component" value="Unassembled WGS sequence"/>
</dbReference>
<keyword evidence="3" id="KW-1185">Reference proteome</keyword>
<dbReference type="AlphaFoldDB" id="A0A918UWR5"/>
<dbReference type="EMBL" id="BMWX01000008">
    <property type="protein sequence ID" value="GGZ38737.1"/>
    <property type="molecule type" value="Genomic_DNA"/>
</dbReference>
<evidence type="ECO:0000313" key="3">
    <source>
        <dbReference type="Proteomes" id="UP000619457"/>
    </source>
</evidence>
<feature type="transmembrane region" description="Helical" evidence="1">
    <location>
        <begin position="12"/>
        <end position="29"/>
    </location>
</feature>
<proteinExistence type="predicted"/>
<evidence type="ECO:0000313" key="2">
    <source>
        <dbReference type="EMBL" id="GGZ38737.1"/>
    </source>
</evidence>
<keyword evidence="1" id="KW-1133">Transmembrane helix</keyword>
<comment type="caution">
    <text evidence="2">The sequence shown here is derived from an EMBL/GenBank/DDBJ whole genome shotgun (WGS) entry which is preliminary data.</text>
</comment>
<gene>
    <name evidence="2" type="ORF">GCM10007049_34880</name>
</gene>